<protein>
    <submittedName>
        <fullName evidence="2">Uncharacterized protein</fullName>
    </submittedName>
</protein>
<keyword evidence="3" id="KW-1185">Reference proteome</keyword>
<feature type="region of interest" description="Disordered" evidence="1">
    <location>
        <begin position="208"/>
        <end position="229"/>
    </location>
</feature>
<name>A0A5Q0H2V7_SACSY</name>
<dbReference type="Proteomes" id="UP000325787">
    <property type="component" value="Chromosome"/>
</dbReference>
<dbReference type="KEGG" id="ssyi:EKG83_26860"/>
<dbReference type="EMBL" id="CP034550">
    <property type="protein sequence ID" value="QFZ20548.1"/>
    <property type="molecule type" value="Genomic_DNA"/>
</dbReference>
<accession>A0A5Q0H2V7</accession>
<reference evidence="3" key="1">
    <citation type="journal article" date="2021" name="Curr. Microbiol.">
        <title>Complete genome of nocamycin-producing strain Saccharothrix syringae NRRL B-16468 reveals the biosynthetic potential for secondary metabolites.</title>
        <authorList>
            <person name="Mo X."/>
            <person name="Yang S."/>
        </authorList>
    </citation>
    <scope>NUCLEOTIDE SEQUENCE [LARGE SCALE GENOMIC DNA]</scope>
    <source>
        <strain evidence="3">ATCC 51364 / DSM 43886 / JCM 6844 / KCTC 9398 / NBRC 14523 / NRRL B-16468 / INA 2240</strain>
    </source>
</reference>
<proteinExistence type="predicted"/>
<evidence type="ECO:0000313" key="2">
    <source>
        <dbReference type="EMBL" id="QFZ20548.1"/>
    </source>
</evidence>
<dbReference type="RefSeq" id="WP_051767024.1">
    <property type="nucleotide sequence ID" value="NZ_CP034550.1"/>
</dbReference>
<sequence>MTWLIAYFPGDPGRAVDPADPASIRVVPTAEVTAYRDLVDCDPAWVAGTWEHLAQAGPGLLQAPQAVRVWEVAAALARHRLDADVTSPITRGQLETWAGRPLTGHDLARIGEAVPSSSIPEAFGTIVDGMDSRDAEEIADLRGSMADGYDAERVNRVLGRISEVSGLSVVCVWVYRDAVGFGGDSDFYIEIDGRLHHCAGDLRRWLNTPEDRPDAPTAPGPPASWVGAPSDLHEDRLAYDDGSHNYALRDDLDATDATEDSRPDQRLLTLAEALHVDPLDLDDTVHDLVGRSAGAINNGGLDKQVPFLLDQLGEVATEQLIRGAATSQQTDSA</sequence>
<evidence type="ECO:0000313" key="3">
    <source>
        <dbReference type="Proteomes" id="UP000325787"/>
    </source>
</evidence>
<dbReference type="OrthoDB" id="3687446at2"/>
<organism evidence="2 3">
    <name type="scientific">Saccharothrix syringae</name>
    <name type="common">Nocardiopsis syringae</name>
    <dbReference type="NCBI Taxonomy" id="103733"/>
    <lineage>
        <taxon>Bacteria</taxon>
        <taxon>Bacillati</taxon>
        <taxon>Actinomycetota</taxon>
        <taxon>Actinomycetes</taxon>
        <taxon>Pseudonocardiales</taxon>
        <taxon>Pseudonocardiaceae</taxon>
        <taxon>Saccharothrix</taxon>
    </lineage>
</organism>
<dbReference type="AlphaFoldDB" id="A0A5Q0H2V7"/>
<gene>
    <name evidence="2" type="ORF">EKG83_26860</name>
</gene>
<evidence type="ECO:0000256" key="1">
    <source>
        <dbReference type="SAM" id="MobiDB-lite"/>
    </source>
</evidence>